<feature type="binding site" description="axial binding residue" evidence="8">
    <location>
        <position position="517"/>
    </location>
    <ligand>
        <name>heme</name>
        <dbReference type="ChEBI" id="CHEBI:30413"/>
    </ligand>
    <ligandPart>
        <name>Fe</name>
        <dbReference type="ChEBI" id="CHEBI:18248"/>
    </ligandPart>
</feature>
<dbReference type="GO" id="GO:0004497">
    <property type="term" value="F:monooxygenase activity"/>
    <property type="evidence" value="ECO:0007669"/>
    <property type="project" value="UniProtKB-KW"/>
</dbReference>
<dbReference type="Pfam" id="PF00067">
    <property type="entry name" value="p450"/>
    <property type="match status" value="1"/>
</dbReference>
<evidence type="ECO:0000256" key="10">
    <source>
        <dbReference type="SAM" id="MobiDB-lite"/>
    </source>
</evidence>
<evidence type="ECO:0000256" key="5">
    <source>
        <dbReference type="ARBA" id="ARBA00023002"/>
    </source>
</evidence>
<dbReference type="EMBL" id="KQ085883">
    <property type="protein sequence ID" value="KLO20137.1"/>
    <property type="molecule type" value="Genomic_DNA"/>
</dbReference>
<protein>
    <submittedName>
        <fullName evidence="11">Cytochrome P450 monooxygenase pc-1</fullName>
    </submittedName>
</protein>
<dbReference type="InterPro" id="IPR002401">
    <property type="entry name" value="Cyt_P450_E_grp-I"/>
</dbReference>
<organism evidence="11 12">
    <name type="scientific">Schizopora paradoxa</name>
    <dbReference type="NCBI Taxonomy" id="27342"/>
    <lineage>
        <taxon>Eukaryota</taxon>
        <taxon>Fungi</taxon>
        <taxon>Dikarya</taxon>
        <taxon>Basidiomycota</taxon>
        <taxon>Agaricomycotina</taxon>
        <taxon>Agaricomycetes</taxon>
        <taxon>Hymenochaetales</taxon>
        <taxon>Schizoporaceae</taxon>
        <taxon>Schizopora</taxon>
    </lineage>
</organism>
<accession>A0A0H2S7D1</accession>
<evidence type="ECO:0000256" key="1">
    <source>
        <dbReference type="ARBA" id="ARBA00001971"/>
    </source>
</evidence>
<dbReference type="GO" id="GO:0020037">
    <property type="term" value="F:heme binding"/>
    <property type="evidence" value="ECO:0007669"/>
    <property type="project" value="InterPro"/>
</dbReference>
<evidence type="ECO:0000256" key="2">
    <source>
        <dbReference type="ARBA" id="ARBA00010617"/>
    </source>
</evidence>
<dbReference type="InParanoid" id="A0A0H2S7D1"/>
<dbReference type="Proteomes" id="UP000053477">
    <property type="component" value="Unassembled WGS sequence"/>
</dbReference>
<sequence>MAPPPGIVFLRAKLPRLLGPTIALALLRVVANKYLDAKLPIPGWLQNLLLIASVPGFFALRVYWGWYRTLREARLAGAALPPTIPSKRPGGIDLLKSMAGGNLLAEFLTKHSKELGHTYNFRALFENRIFTTEPEHMKQILATEFTNWEKGDIFKSIFQPLLGNGVFNSDGEMWKFHRSMTRPFFSKARISHFELFGRHSDIAIALMKERFKSGHSIDFQDLIARFTLDSATEFLFSKNMHALSAGLPYSPLVSSSDATPLGDDFATKFSNAFSLAQEKTAGRSRYGASWPLFNFWGVRTKDSMDIINAFIDPIMREAVAKKKENSKQIRSESAVDSDADEGESFLDNLVKHTEDPILLRDEILNIMIAGRDTTASTLTFAVYCLAMYPEILARLRQEVLTKVGTERHPTYDDLRDMKYLRAVINETLRLYPPVPFNSRCSVNATTLPNNKPGAKPFFMPAKTRCLYSVLLMHRRKDLWGPDADLFDPDRFLDSRLQTYLTPNPFIFLPFNAGPRICLGQQFAYNEISFMLVRLLQSFDGISLAADEQPEEARPPPEWSETDDRWSMERIRPKVHLTLHAQGGLWVRMSEAAPSEVA</sequence>
<dbReference type="CDD" id="cd11063">
    <property type="entry name" value="CYP52"/>
    <property type="match status" value="1"/>
</dbReference>
<dbReference type="InterPro" id="IPR047146">
    <property type="entry name" value="Cyt_P450_E_CYP52_fungi"/>
</dbReference>
<feature type="region of interest" description="Disordered" evidence="10">
    <location>
        <begin position="545"/>
        <end position="564"/>
    </location>
</feature>
<evidence type="ECO:0000256" key="9">
    <source>
        <dbReference type="RuleBase" id="RU000461"/>
    </source>
</evidence>
<evidence type="ECO:0000256" key="7">
    <source>
        <dbReference type="ARBA" id="ARBA00023033"/>
    </source>
</evidence>
<dbReference type="Gene3D" id="1.10.630.10">
    <property type="entry name" value="Cytochrome P450"/>
    <property type="match status" value="1"/>
</dbReference>
<evidence type="ECO:0000313" key="11">
    <source>
        <dbReference type="EMBL" id="KLO20137.1"/>
    </source>
</evidence>
<dbReference type="PANTHER" id="PTHR24287:SF1">
    <property type="entry name" value="P450, PUTATIVE (EUROFUNG)-RELATED"/>
    <property type="match status" value="1"/>
</dbReference>
<dbReference type="SUPFAM" id="SSF48264">
    <property type="entry name" value="Cytochrome P450"/>
    <property type="match status" value="1"/>
</dbReference>
<dbReference type="PANTHER" id="PTHR24287">
    <property type="entry name" value="P450, PUTATIVE (EUROFUNG)-RELATED"/>
    <property type="match status" value="1"/>
</dbReference>
<dbReference type="InterPro" id="IPR017972">
    <property type="entry name" value="Cyt_P450_CS"/>
</dbReference>
<dbReference type="STRING" id="27342.A0A0H2S7D1"/>
<dbReference type="OrthoDB" id="1470350at2759"/>
<comment type="cofactor">
    <cofactor evidence="1 8">
        <name>heme</name>
        <dbReference type="ChEBI" id="CHEBI:30413"/>
    </cofactor>
</comment>
<evidence type="ECO:0000313" key="12">
    <source>
        <dbReference type="Proteomes" id="UP000053477"/>
    </source>
</evidence>
<keyword evidence="6 8" id="KW-0408">Iron</keyword>
<dbReference type="InterPro" id="IPR001128">
    <property type="entry name" value="Cyt_P450"/>
</dbReference>
<keyword evidence="4 8" id="KW-0479">Metal-binding</keyword>
<dbReference type="PRINTS" id="PR00463">
    <property type="entry name" value="EP450I"/>
</dbReference>
<dbReference type="GO" id="GO:0005506">
    <property type="term" value="F:iron ion binding"/>
    <property type="evidence" value="ECO:0007669"/>
    <property type="project" value="InterPro"/>
</dbReference>
<reference evidence="11 12" key="1">
    <citation type="submission" date="2015-04" db="EMBL/GenBank/DDBJ databases">
        <title>Complete genome sequence of Schizopora paradoxa KUC8140, a cosmopolitan wood degrader in East Asia.</title>
        <authorList>
            <consortium name="DOE Joint Genome Institute"/>
            <person name="Min B."/>
            <person name="Park H."/>
            <person name="Jang Y."/>
            <person name="Kim J.-J."/>
            <person name="Kim K.H."/>
            <person name="Pangilinan J."/>
            <person name="Lipzen A."/>
            <person name="Riley R."/>
            <person name="Grigoriev I.V."/>
            <person name="Spatafora J.W."/>
            <person name="Choi I.-G."/>
        </authorList>
    </citation>
    <scope>NUCLEOTIDE SEQUENCE [LARGE SCALE GENOMIC DNA]</scope>
    <source>
        <strain evidence="11 12">KUC8140</strain>
    </source>
</reference>
<evidence type="ECO:0000256" key="8">
    <source>
        <dbReference type="PIRSR" id="PIRSR602401-1"/>
    </source>
</evidence>
<keyword evidence="3 8" id="KW-0349">Heme</keyword>
<keyword evidence="12" id="KW-1185">Reference proteome</keyword>
<proteinExistence type="inferred from homology"/>
<name>A0A0H2S7D1_9AGAM</name>
<gene>
    <name evidence="11" type="ORF">SCHPADRAFT_31617</name>
</gene>
<dbReference type="AlphaFoldDB" id="A0A0H2S7D1"/>
<evidence type="ECO:0000256" key="4">
    <source>
        <dbReference type="ARBA" id="ARBA00022723"/>
    </source>
</evidence>
<evidence type="ECO:0000256" key="3">
    <source>
        <dbReference type="ARBA" id="ARBA00022617"/>
    </source>
</evidence>
<dbReference type="GO" id="GO:0016705">
    <property type="term" value="F:oxidoreductase activity, acting on paired donors, with incorporation or reduction of molecular oxygen"/>
    <property type="evidence" value="ECO:0007669"/>
    <property type="project" value="InterPro"/>
</dbReference>
<dbReference type="InterPro" id="IPR036396">
    <property type="entry name" value="Cyt_P450_sf"/>
</dbReference>
<dbReference type="PROSITE" id="PS00086">
    <property type="entry name" value="CYTOCHROME_P450"/>
    <property type="match status" value="1"/>
</dbReference>
<dbReference type="PRINTS" id="PR00385">
    <property type="entry name" value="P450"/>
</dbReference>
<keyword evidence="7 9" id="KW-0503">Monooxygenase</keyword>
<evidence type="ECO:0000256" key="6">
    <source>
        <dbReference type="ARBA" id="ARBA00023004"/>
    </source>
</evidence>
<keyword evidence="5 9" id="KW-0560">Oxidoreductase</keyword>
<comment type="similarity">
    <text evidence="2 9">Belongs to the cytochrome P450 family.</text>
</comment>